<evidence type="ECO:0000256" key="1">
    <source>
        <dbReference type="ARBA" id="ARBA00012513"/>
    </source>
</evidence>
<feature type="region of interest" description="Disordered" evidence="11">
    <location>
        <begin position="572"/>
        <end position="611"/>
    </location>
</feature>
<evidence type="ECO:0000256" key="8">
    <source>
        <dbReference type="ARBA" id="ARBA00047899"/>
    </source>
</evidence>
<evidence type="ECO:0000313" key="16">
    <source>
        <dbReference type="Proteomes" id="UP001501742"/>
    </source>
</evidence>
<dbReference type="RefSeq" id="WP_259558295.1">
    <property type="nucleotide sequence ID" value="NZ_BAAAJX010000005.1"/>
</dbReference>
<evidence type="ECO:0000256" key="11">
    <source>
        <dbReference type="SAM" id="MobiDB-lite"/>
    </source>
</evidence>
<comment type="catalytic activity">
    <reaction evidence="8">
        <text>L-threonyl-[protein] + ATP = O-phospho-L-threonyl-[protein] + ADP + H(+)</text>
        <dbReference type="Rhea" id="RHEA:46608"/>
        <dbReference type="Rhea" id="RHEA-COMP:11060"/>
        <dbReference type="Rhea" id="RHEA-COMP:11605"/>
        <dbReference type="ChEBI" id="CHEBI:15378"/>
        <dbReference type="ChEBI" id="CHEBI:30013"/>
        <dbReference type="ChEBI" id="CHEBI:30616"/>
        <dbReference type="ChEBI" id="CHEBI:61977"/>
        <dbReference type="ChEBI" id="CHEBI:456216"/>
        <dbReference type="EC" id="2.7.11.1"/>
    </reaction>
</comment>
<evidence type="ECO:0000256" key="7">
    <source>
        <dbReference type="ARBA" id="ARBA00022840"/>
    </source>
</evidence>
<dbReference type="Proteomes" id="UP001501742">
    <property type="component" value="Unassembled WGS sequence"/>
</dbReference>
<organism evidence="15 16">
    <name type="scientific">Curtobacterium herbarum</name>
    <dbReference type="NCBI Taxonomy" id="150122"/>
    <lineage>
        <taxon>Bacteria</taxon>
        <taxon>Bacillati</taxon>
        <taxon>Actinomycetota</taxon>
        <taxon>Actinomycetes</taxon>
        <taxon>Micrococcales</taxon>
        <taxon>Microbacteriaceae</taxon>
        <taxon>Curtobacterium</taxon>
    </lineage>
</organism>
<dbReference type="CDD" id="cd14014">
    <property type="entry name" value="STKc_PknB_like"/>
    <property type="match status" value="1"/>
</dbReference>
<evidence type="ECO:0000256" key="12">
    <source>
        <dbReference type="SAM" id="Phobius"/>
    </source>
</evidence>
<feature type="domain" description="PASTA" evidence="14">
    <location>
        <begin position="374"/>
        <end position="440"/>
    </location>
</feature>
<dbReference type="PROSITE" id="PS50011">
    <property type="entry name" value="PROTEIN_KINASE_DOM"/>
    <property type="match status" value="1"/>
</dbReference>
<feature type="transmembrane region" description="Helical" evidence="12">
    <location>
        <begin position="344"/>
        <end position="365"/>
    </location>
</feature>
<dbReference type="Pfam" id="PF00069">
    <property type="entry name" value="Pkinase"/>
    <property type="match status" value="1"/>
</dbReference>
<feature type="domain" description="Protein kinase" evidence="13">
    <location>
        <begin position="16"/>
        <end position="292"/>
    </location>
</feature>
<dbReference type="InterPro" id="IPR005543">
    <property type="entry name" value="PASTA_dom"/>
</dbReference>
<dbReference type="Gene3D" id="3.30.10.20">
    <property type="match status" value="3"/>
</dbReference>
<dbReference type="PROSITE" id="PS00108">
    <property type="entry name" value="PROTEIN_KINASE_ST"/>
    <property type="match status" value="1"/>
</dbReference>
<evidence type="ECO:0000256" key="10">
    <source>
        <dbReference type="PROSITE-ProRule" id="PRU10141"/>
    </source>
</evidence>
<evidence type="ECO:0000256" key="5">
    <source>
        <dbReference type="ARBA" id="ARBA00022741"/>
    </source>
</evidence>
<evidence type="ECO:0000256" key="6">
    <source>
        <dbReference type="ARBA" id="ARBA00022777"/>
    </source>
</evidence>
<keyword evidence="4" id="KW-0677">Repeat</keyword>
<dbReference type="InterPro" id="IPR017441">
    <property type="entry name" value="Protein_kinase_ATP_BS"/>
</dbReference>
<proteinExistence type="predicted"/>
<feature type="binding site" evidence="10">
    <location>
        <position position="45"/>
    </location>
    <ligand>
        <name>ATP</name>
        <dbReference type="ChEBI" id="CHEBI:30616"/>
    </ligand>
</feature>
<dbReference type="InterPro" id="IPR011009">
    <property type="entry name" value="Kinase-like_dom_sf"/>
</dbReference>
<dbReference type="SMART" id="SM00740">
    <property type="entry name" value="PASTA"/>
    <property type="match status" value="3"/>
</dbReference>
<keyword evidence="7 10" id="KW-0067">ATP-binding</keyword>
<dbReference type="PROSITE" id="PS00107">
    <property type="entry name" value="PROTEIN_KINASE_ATP"/>
    <property type="match status" value="1"/>
</dbReference>
<keyword evidence="12" id="KW-1133">Transmembrane helix</keyword>
<evidence type="ECO:0000313" key="15">
    <source>
        <dbReference type="EMBL" id="GAA1493187.1"/>
    </source>
</evidence>
<evidence type="ECO:0000256" key="4">
    <source>
        <dbReference type="ARBA" id="ARBA00022737"/>
    </source>
</evidence>
<keyword evidence="12" id="KW-0812">Transmembrane</keyword>
<evidence type="ECO:0000259" key="14">
    <source>
        <dbReference type="PROSITE" id="PS51178"/>
    </source>
</evidence>
<sequence length="611" mass="63779">MPEGVTAGITLLANRYEIGDVIGRGGMATVHVGTDTRLGRRVAVKLLKPSLANDPAFRTRFRQEAQAAARMAHPTIVRVYDAGEETVRENSGAEVQVPFIVMEYVEGRPLSEIVAEGPVVQEEAARIVEGILTALEFSHRAGVVHRDIKPANVMITHSGQVKVMDFGIARAITDTSATVAQTTSILGTASYFSPEQARGEVVDARTDLYSTGIVLFELLTGHPPFRGASPVAVAYQHVSEQPVAPSTMTPTVSPALDAVTLHALVKDRTRRFQNAAEFRRDLQQAAAGHVPISKKKLAAAAADDAALLFGVNPRAAANADVAFRELDDTQERRPQRTQSRPPVAWIWLGIVLTIAVIAGVAYFVANLEPGKPPVSSSIKVPSVSGQTFDQAQATLEKRGLKAVRDDEPSDSVDKDDVIRTVPGSGTSVARDQDIRVVVSTGPEQIAVPDVRSQTQDAATKALDAAGFSVGAVSSDYSPTVPEGTVLSTDPASGGTQAKGSVVNLVVSNGKVQLPDVTQQPFETASSTLTGLGLTVQPAPSYACTGTTVTQQSVPAGDVAQGSSITLTYCAASAQRQPTRKPAAPDDGGASNGGASNGGTSNDSGGGDANLG</sequence>
<evidence type="ECO:0000256" key="3">
    <source>
        <dbReference type="ARBA" id="ARBA00022679"/>
    </source>
</evidence>
<keyword evidence="16" id="KW-1185">Reference proteome</keyword>
<comment type="catalytic activity">
    <reaction evidence="9">
        <text>L-seryl-[protein] + ATP = O-phospho-L-seryl-[protein] + ADP + H(+)</text>
        <dbReference type="Rhea" id="RHEA:17989"/>
        <dbReference type="Rhea" id="RHEA-COMP:9863"/>
        <dbReference type="Rhea" id="RHEA-COMP:11604"/>
        <dbReference type="ChEBI" id="CHEBI:15378"/>
        <dbReference type="ChEBI" id="CHEBI:29999"/>
        <dbReference type="ChEBI" id="CHEBI:30616"/>
        <dbReference type="ChEBI" id="CHEBI:83421"/>
        <dbReference type="ChEBI" id="CHEBI:456216"/>
        <dbReference type="EC" id="2.7.11.1"/>
    </reaction>
</comment>
<evidence type="ECO:0000259" key="13">
    <source>
        <dbReference type="PROSITE" id="PS50011"/>
    </source>
</evidence>
<dbReference type="EMBL" id="BAAAJX010000005">
    <property type="protein sequence ID" value="GAA1493187.1"/>
    <property type="molecule type" value="Genomic_DNA"/>
</dbReference>
<protein>
    <recommendedName>
        <fullName evidence="1">non-specific serine/threonine protein kinase</fullName>
        <ecNumber evidence="1">2.7.11.1</ecNumber>
    </recommendedName>
</protein>
<keyword evidence="2" id="KW-0723">Serine/threonine-protein kinase</keyword>
<dbReference type="Pfam" id="PF03793">
    <property type="entry name" value="PASTA"/>
    <property type="match status" value="3"/>
</dbReference>
<gene>
    <name evidence="15" type="primary">pknB_1</name>
    <name evidence="15" type="ORF">GCM10009627_15330</name>
</gene>
<dbReference type="PANTHER" id="PTHR43289">
    <property type="entry name" value="MITOGEN-ACTIVATED PROTEIN KINASE KINASE KINASE 20-RELATED"/>
    <property type="match status" value="1"/>
</dbReference>
<name>A0ABP4K7J5_9MICO</name>
<dbReference type="InterPro" id="IPR008271">
    <property type="entry name" value="Ser/Thr_kinase_AS"/>
</dbReference>
<dbReference type="PANTHER" id="PTHR43289:SF6">
    <property type="entry name" value="SERINE_THREONINE-PROTEIN KINASE NEKL-3"/>
    <property type="match status" value="1"/>
</dbReference>
<dbReference type="Gene3D" id="3.30.200.20">
    <property type="entry name" value="Phosphorylase Kinase, domain 1"/>
    <property type="match status" value="1"/>
</dbReference>
<reference evidence="16" key="1">
    <citation type="journal article" date="2019" name="Int. J. Syst. Evol. Microbiol.">
        <title>The Global Catalogue of Microorganisms (GCM) 10K type strain sequencing project: providing services to taxonomists for standard genome sequencing and annotation.</title>
        <authorList>
            <consortium name="The Broad Institute Genomics Platform"/>
            <consortium name="The Broad Institute Genome Sequencing Center for Infectious Disease"/>
            <person name="Wu L."/>
            <person name="Ma J."/>
        </authorList>
    </citation>
    <scope>NUCLEOTIDE SEQUENCE [LARGE SCALE GENOMIC DNA]</scope>
    <source>
        <strain evidence="16">JCM 12140</strain>
    </source>
</reference>
<dbReference type="EC" id="2.7.11.1" evidence="1"/>
<dbReference type="InterPro" id="IPR000719">
    <property type="entry name" value="Prot_kinase_dom"/>
</dbReference>
<keyword evidence="3" id="KW-0808">Transferase</keyword>
<evidence type="ECO:0000256" key="9">
    <source>
        <dbReference type="ARBA" id="ARBA00048679"/>
    </source>
</evidence>
<keyword evidence="12" id="KW-0472">Membrane</keyword>
<keyword evidence="5 10" id="KW-0547">Nucleotide-binding</keyword>
<evidence type="ECO:0000256" key="2">
    <source>
        <dbReference type="ARBA" id="ARBA00022527"/>
    </source>
</evidence>
<feature type="domain" description="PASTA" evidence="14">
    <location>
        <begin position="509"/>
        <end position="570"/>
    </location>
</feature>
<dbReference type="NCBIfam" id="NF033483">
    <property type="entry name" value="PknB_PASTA_kin"/>
    <property type="match status" value="1"/>
</dbReference>
<dbReference type="PROSITE" id="PS51178">
    <property type="entry name" value="PASTA"/>
    <property type="match status" value="3"/>
</dbReference>
<comment type="caution">
    <text evidence="15">The sequence shown here is derived from an EMBL/GenBank/DDBJ whole genome shotgun (WGS) entry which is preliminary data.</text>
</comment>
<feature type="domain" description="PASTA" evidence="14">
    <location>
        <begin position="441"/>
        <end position="508"/>
    </location>
</feature>
<dbReference type="SUPFAM" id="SSF56112">
    <property type="entry name" value="Protein kinase-like (PK-like)"/>
    <property type="match status" value="1"/>
</dbReference>
<dbReference type="Gene3D" id="1.10.510.10">
    <property type="entry name" value="Transferase(Phosphotransferase) domain 1"/>
    <property type="match status" value="1"/>
</dbReference>
<dbReference type="CDD" id="cd06577">
    <property type="entry name" value="PASTA_pknB"/>
    <property type="match status" value="3"/>
</dbReference>
<dbReference type="GO" id="GO:0016301">
    <property type="term" value="F:kinase activity"/>
    <property type="evidence" value="ECO:0007669"/>
    <property type="project" value="UniProtKB-KW"/>
</dbReference>
<accession>A0ABP4K7J5</accession>
<dbReference type="SMART" id="SM00220">
    <property type="entry name" value="S_TKc"/>
    <property type="match status" value="1"/>
</dbReference>
<keyword evidence="6 15" id="KW-0418">Kinase</keyword>